<keyword evidence="2" id="KW-1185">Reference proteome</keyword>
<evidence type="ECO:0000313" key="2">
    <source>
        <dbReference type="Proteomes" id="UP001055879"/>
    </source>
</evidence>
<protein>
    <submittedName>
        <fullName evidence="1">Uncharacterized protein</fullName>
    </submittedName>
</protein>
<sequence>MARHAGYVGGFSSSSAIRTILEGYQAKLHKGFSLSLLKLIYMDSMDLKGIAWVGNIYQKFEAMCLEVEEAMCQETAKYVDNQVQTVGASMKRFCSDVMQDLLPPSSKDLSKVASADLLLNPYLEFGIHKKPISSIKEDAKDPVCIKGISEDKSKSSNDVWEDWSVASFNWEEISDKEEADCDQMALQASNEVVKCVSRGEQEGKIRNMIVDTSFVSPAPHMAVFTKSSAKGGKRLRCISSSNIINAERTVTCESSGLLSQMGSQASSNASSGQTIDGDLSHTDSCENSRQVSVSQTDSNIGAYTECGQSVGEEVFRSHTESSANCDPDLEEENGTTAQSMEPTGHESDSGFEETCVLVEGNDYRPVNHKEEIRRSYKKKIQSAFSLKKKSSARKQEYKQLAAQYGMVNAEPNIQGEAAVALAPTLSKHTKAKKSATHDSFESEWELL</sequence>
<evidence type="ECO:0000313" key="1">
    <source>
        <dbReference type="EMBL" id="KAI3736007.1"/>
    </source>
</evidence>
<proteinExistence type="predicted"/>
<organism evidence="1 2">
    <name type="scientific">Arctium lappa</name>
    <name type="common">Greater burdock</name>
    <name type="synonym">Lappa major</name>
    <dbReference type="NCBI Taxonomy" id="4217"/>
    <lineage>
        <taxon>Eukaryota</taxon>
        <taxon>Viridiplantae</taxon>
        <taxon>Streptophyta</taxon>
        <taxon>Embryophyta</taxon>
        <taxon>Tracheophyta</taxon>
        <taxon>Spermatophyta</taxon>
        <taxon>Magnoliopsida</taxon>
        <taxon>eudicotyledons</taxon>
        <taxon>Gunneridae</taxon>
        <taxon>Pentapetalae</taxon>
        <taxon>asterids</taxon>
        <taxon>campanulids</taxon>
        <taxon>Asterales</taxon>
        <taxon>Asteraceae</taxon>
        <taxon>Carduoideae</taxon>
        <taxon>Cardueae</taxon>
        <taxon>Arctiinae</taxon>
        <taxon>Arctium</taxon>
    </lineage>
</organism>
<dbReference type="Proteomes" id="UP001055879">
    <property type="component" value="Linkage Group LG04"/>
</dbReference>
<reference evidence="1 2" key="2">
    <citation type="journal article" date="2022" name="Mol. Ecol. Resour.">
        <title>The genomes of chicory, endive, great burdock and yacon provide insights into Asteraceae paleo-polyploidization history and plant inulin production.</title>
        <authorList>
            <person name="Fan W."/>
            <person name="Wang S."/>
            <person name="Wang H."/>
            <person name="Wang A."/>
            <person name="Jiang F."/>
            <person name="Liu H."/>
            <person name="Zhao H."/>
            <person name="Xu D."/>
            <person name="Zhang Y."/>
        </authorList>
    </citation>
    <scope>NUCLEOTIDE SEQUENCE [LARGE SCALE GENOMIC DNA]</scope>
    <source>
        <strain evidence="2">cv. Niubang</strain>
    </source>
</reference>
<accession>A0ACB9CNZ8</accession>
<comment type="caution">
    <text evidence="1">The sequence shown here is derived from an EMBL/GenBank/DDBJ whole genome shotgun (WGS) entry which is preliminary data.</text>
</comment>
<name>A0ACB9CNZ8_ARCLA</name>
<gene>
    <name evidence="1" type="ORF">L6452_15537</name>
</gene>
<reference evidence="2" key="1">
    <citation type="journal article" date="2022" name="Mol. Ecol. Resour.">
        <title>The genomes of chicory, endive, great burdock and yacon provide insights into Asteraceae palaeo-polyploidization history and plant inulin production.</title>
        <authorList>
            <person name="Fan W."/>
            <person name="Wang S."/>
            <person name="Wang H."/>
            <person name="Wang A."/>
            <person name="Jiang F."/>
            <person name="Liu H."/>
            <person name="Zhao H."/>
            <person name="Xu D."/>
            <person name="Zhang Y."/>
        </authorList>
    </citation>
    <scope>NUCLEOTIDE SEQUENCE [LARGE SCALE GENOMIC DNA]</scope>
    <source>
        <strain evidence="2">cv. Niubang</strain>
    </source>
</reference>
<dbReference type="EMBL" id="CM042050">
    <property type="protein sequence ID" value="KAI3736007.1"/>
    <property type="molecule type" value="Genomic_DNA"/>
</dbReference>